<accession>X1QJT6</accession>
<organism evidence="1">
    <name type="scientific">marine sediment metagenome</name>
    <dbReference type="NCBI Taxonomy" id="412755"/>
    <lineage>
        <taxon>unclassified sequences</taxon>
        <taxon>metagenomes</taxon>
        <taxon>ecological metagenomes</taxon>
    </lineage>
</organism>
<dbReference type="AlphaFoldDB" id="X1QJT6"/>
<evidence type="ECO:0000313" key="1">
    <source>
        <dbReference type="EMBL" id="GAI55071.1"/>
    </source>
</evidence>
<dbReference type="EMBL" id="BARV01037858">
    <property type="protein sequence ID" value="GAI55071.1"/>
    <property type="molecule type" value="Genomic_DNA"/>
</dbReference>
<protein>
    <submittedName>
        <fullName evidence="1">Uncharacterized protein</fullName>
    </submittedName>
</protein>
<sequence>MRNKGLLILVMLVSLPAAAESAVPGPRARAFIGQDLHLAGRELISYQLSTGEHTLVLQDRFSMSIGANQFSSDNAVVWL</sequence>
<proteinExistence type="predicted"/>
<name>X1QJT6_9ZZZZ</name>
<reference evidence="1" key="1">
    <citation type="journal article" date="2014" name="Front. Microbiol.">
        <title>High frequency of phylogenetically diverse reductive dehalogenase-homologous genes in deep subseafloor sedimentary metagenomes.</title>
        <authorList>
            <person name="Kawai M."/>
            <person name="Futagami T."/>
            <person name="Toyoda A."/>
            <person name="Takaki Y."/>
            <person name="Nishi S."/>
            <person name="Hori S."/>
            <person name="Arai W."/>
            <person name="Tsubouchi T."/>
            <person name="Morono Y."/>
            <person name="Uchiyama I."/>
            <person name="Ito T."/>
            <person name="Fujiyama A."/>
            <person name="Inagaki F."/>
            <person name="Takami H."/>
        </authorList>
    </citation>
    <scope>NUCLEOTIDE SEQUENCE</scope>
    <source>
        <strain evidence="1">Expedition CK06-06</strain>
    </source>
</reference>
<gene>
    <name evidence="1" type="ORF">S06H3_58472</name>
</gene>
<comment type="caution">
    <text evidence="1">The sequence shown here is derived from an EMBL/GenBank/DDBJ whole genome shotgun (WGS) entry which is preliminary data.</text>
</comment>
<feature type="non-terminal residue" evidence="1">
    <location>
        <position position="79"/>
    </location>
</feature>